<gene>
    <name evidence="3" type="ORF">EAG_06021</name>
</gene>
<keyword evidence="1" id="KW-0812">Transmembrane</keyword>
<proteinExistence type="predicted"/>
<dbReference type="Proteomes" id="UP000000311">
    <property type="component" value="Unassembled WGS sequence"/>
</dbReference>
<evidence type="ECO:0000256" key="2">
    <source>
        <dbReference type="SAM" id="SignalP"/>
    </source>
</evidence>
<sequence>MKLHFVILLLVGVFVHATLGVPYSNVQKKSKSVGKNWISASLIQSVAQVRFVRSKSPNGTPMYNIIHKSLFYIKYFQIFFIHIFIHIFYSNILYQIFRKIKISFSCI</sequence>
<keyword evidence="1" id="KW-0472">Membrane</keyword>
<evidence type="ECO:0000313" key="4">
    <source>
        <dbReference type="Proteomes" id="UP000000311"/>
    </source>
</evidence>
<reference evidence="3 4" key="1">
    <citation type="journal article" date="2010" name="Science">
        <title>Genomic comparison of the ants Camponotus floridanus and Harpegnathos saltator.</title>
        <authorList>
            <person name="Bonasio R."/>
            <person name="Zhang G."/>
            <person name="Ye C."/>
            <person name="Mutti N.S."/>
            <person name="Fang X."/>
            <person name="Qin N."/>
            <person name="Donahue G."/>
            <person name="Yang P."/>
            <person name="Li Q."/>
            <person name="Li C."/>
            <person name="Zhang P."/>
            <person name="Huang Z."/>
            <person name="Berger S.L."/>
            <person name="Reinberg D."/>
            <person name="Wang J."/>
            <person name="Liebig J."/>
        </authorList>
    </citation>
    <scope>NUCLEOTIDE SEQUENCE [LARGE SCALE GENOMIC DNA]</scope>
    <source>
        <strain evidence="4">C129</strain>
    </source>
</reference>
<keyword evidence="1" id="KW-1133">Transmembrane helix</keyword>
<feature type="chain" id="PRO_5003157726" evidence="2">
    <location>
        <begin position="21"/>
        <end position="107"/>
    </location>
</feature>
<dbReference type="AlphaFoldDB" id="E2AVF8"/>
<protein>
    <submittedName>
        <fullName evidence="3">Uncharacterized protein</fullName>
    </submittedName>
</protein>
<accession>E2AVF8</accession>
<evidence type="ECO:0000313" key="3">
    <source>
        <dbReference type="EMBL" id="EFN62592.1"/>
    </source>
</evidence>
<feature type="transmembrane region" description="Helical" evidence="1">
    <location>
        <begin position="72"/>
        <end position="94"/>
    </location>
</feature>
<keyword evidence="4" id="KW-1185">Reference proteome</keyword>
<dbReference type="InParanoid" id="E2AVF8"/>
<evidence type="ECO:0000256" key="1">
    <source>
        <dbReference type="SAM" id="Phobius"/>
    </source>
</evidence>
<feature type="signal peptide" evidence="2">
    <location>
        <begin position="1"/>
        <end position="20"/>
    </location>
</feature>
<dbReference type="EMBL" id="GL443090">
    <property type="protein sequence ID" value="EFN62592.1"/>
    <property type="molecule type" value="Genomic_DNA"/>
</dbReference>
<name>E2AVF8_CAMFO</name>
<organism evidence="4">
    <name type="scientific">Camponotus floridanus</name>
    <name type="common">Florida carpenter ant</name>
    <dbReference type="NCBI Taxonomy" id="104421"/>
    <lineage>
        <taxon>Eukaryota</taxon>
        <taxon>Metazoa</taxon>
        <taxon>Ecdysozoa</taxon>
        <taxon>Arthropoda</taxon>
        <taxon>Hexapoda</taxon>
        <taxon>Insecta</taxon>
        <taxon>Pterygota</taxon>
        <taxon>Neoptera</taxon>
        <taxon>Endopterygota</taxon>
        <taxon>Hymenoptera</taxon>
        <taxon>Apocrita</taxon>
        <taxon>Aculeata</taxon>
        <taxon>Formicoidea</taxon>
        <taxon>Formicidae</taxon>
        <taxon>Formicinae</taxon>
        <taxon>Camponotus</taxon>
    </lineage>
</organism>
<keyword evidence="2" id="KW-0732">Signal</keyword>